<feature type="transmembrane region" description="Helical" evidence="1">
    <location>
        <begin position="85"/>
        <end position="109"/>
    </location>
</feature>
<accession>A0A8S1CJ38</accession>
<dbReference type="PANTHER" id="PTHR38337">
    <property type="entry name" value="AGAP010540-PA"/>
    <property type="match status" value="1"/>
</dbReference>
<keyword evidence="1" id="KW-1133">Transmembrane helix</keyword>
<reference evidence="2 3" key="1">
    <citation type="submission" date="2020-04" db="EMBL/GenBank/DDBJ databases">
        <authorList>
            <person name="Alioto T."/>
            <person name="Alioto T."/>
            <person name="Gomez Garrido J."/>
        </authorList>
    </citation>
    <scope>NUCLEOTIDE SEQUENCE [LARGE SCALE GENOMIC DNA]</scope>
</reference>
<keyword evidence="3" id="KW-1185">Reference proteome</keyword>
<dbReference type="EMBL" id="CADEPI010000045">
    <property type="protein sequence ID" value="CAB3369453.1"/>
    <property type="molecule type" value="Genomic_DNA"/>
</dbReference>
<comment type="caution">
    <text evidence="2">The sequence shown here is derived from an EMBL/GenBank/DDBJ whole genome shotgun (WGS) entry which is preliminary data.</text>
</comment>
<protein>
    <submittedName>
        <fullName evidence="2">Uncharacterized protein</fullName>
    </submittedName>
</protein>
<proteinExistence type="predicted"/>
<organism evidence="2 3">
    <name type="scientific">Cloeon dipterum</name>
    <dbReference type="NCBI Taxonomy" id="197152"/>
    <lineage>
        <taxon>Eukaryota</taxon>
        <taxon>Metazoa</taxon>
        <taxon>Ecdysozoa</taxon>
        <taxon>Arthropoda</taxon>
        <taxon>Hexapoda</taxon>
        <taxon>Insecta</taxon>
        <taxon>Pterygota</taxon>
        <taxon>Palaeoptera</taxon>
        <taxon>Ephemeroptera</taxon>
        <taxon>Pisciforma</taxon>
        <taxon>Baetidae</taxon>
        <taxon>Cloeon</taxon>
    </lineage>
</organism>
<keyword evidence="1" id="KW-0472">Membrane</keyword>
<evidence type="ECO:0000313" key="2">
    <source>
        <dbReference type="EMBL" id="CAB3369453.1"/>
    </source>
</evidence>
<feature type="transmembrane region" description="Helical" evidence="1">
    <location>
        <begin position="142"/>
        <end position="166"/>
    </location>
</feature>
<evidence type="ECO:0000256" key="1">
    <source>
        <dbReference type="SAM" id="Phobius"/>
    </source>
</evidence>
<gene>
    <name evidence="2" type="ORF">CLODIP_2_CD12319</name>
</gene>
<dbReference type="Proteomes" id="UP000494165">
    <property type="component" value="Unassembled WGS sequence"/>
</dbReference>
<feature type="transmembrane region" description="Helical" evidence="1">
    <location>
        <begin position="199"/>
        <end position="222"/>
    </location>
</feature>
<dbReference type="PANTHER" id="PTHR38337:SF1">
    <property type="entry name" value="GUSTATORY RECEPTOR"/>
    <property type="match status" value="1"/>
</dbReference>
<feature type="transmembrane region" description="Helical" evidence="1">
    <location>
        <begin position="256"/>
        <end position="275"/>
    </location>
</feature>
<dbReference type="AlphaFoldDB" id="A0A8S1CJ38"/>
<name>A0A8S1CJ38_9INSE</name>
<dbReference type="OrthoDB" id="6020333at2759"/>
<feature type="transmembrane region" description="Helical" evidence="1">
    <location>
        <begin position="339"/>
        <end position="359"/>
    </location>
</feature>
<feature type="transmembrane region" description="Helical" evidence="1">
    <location>
        <begin position="307"/>
        <end position="327"/>
    </location>
</feature>
<keyword evidence="1" id="KW-0812">Transmembrane</keyword>
<evidence type="ECO:0000313" key="3">
    <source>
        <dbReference type="Proteomes" id="UP000494165"/>
    </source>
</evidence>
<feature type="transmembrane region" description="Helical" evidence="1">
    <location>
        <begin position="415"/>
        <end position="435"/>
    </location>
</feature>
<sequence length="436" mass="48737">MACAIEQGRGIKKSDVSSKRCCSPSYISAVDILSSSEIVQVSATSNEENVAVALNYCKSRVVVPYLKLLAAVGLRPLACGTNRPTWCITSLGLVILAFMLALLLTGYTLQFLSCFRRDLGPLREKNGNETNDWVDFCPMPQMIFSFAIPSFLHLCTYLYMLCLFRVREVEKLPHLMERVFVVSSPPGNQMQLKKLTTSLWLLLAIAFTWLVMSMVTFSLALWLEPPNFHWITIECPVAMRVLLASGTIVQDAVQSILVSGYCLQAHLLTLFAAALRQRILKRNISLLDWMREVREFLELLRHLNNCLAPAVCVLALLSSSWALSGFITIIRRPEYSSRLFVAALLVLLWATLATAPFFMATRLGKNCSALRDVGHEIRAKPFLYMDSSTEELDSLLLFSSTLRLKPRLFGTPVSGQYFCVFIALIALATLVVGQLT</sequence>